<dbReference type="Gene3D" id="3.40.50.300">
    <property type="entry name" value="P-loop containing nucleotide triphosphate hydrolases"/>
    <property type="match status" value="2"/>
</dbReference>
<dbReference type="PANTHER" id="PTHR43790:SF9">
    <property type="entry name" value="GALACTOFURANOSE TRANSPORTER ATP-BINDING PROTEIN YTFR"/>
    <property type="match status" value="1"/>
</dbReference>
<dbReference type="CDD" id="cd03216">
    <property type="entry name" value="ABC_Carb_Monos_I"/>
    <property type="match status" value="1"/>
</dbReference>
<protein>
    <submittedName>
        <fullName evidence="8">Ribose transport system ATP-binding protein</fullName>
    </submittedName>
</protein>
<keyword evidence="5" id="KW-0547">Nucleotide-binding</keyword>
<keyword evidence="4" id="KW-0677">Repeat</keyword>
<evidence type="ECO:0000313" key="8">
    <source>
        <dbReference type="EMBL" id="MDQ0391344.1"/>
    </source>
</evidence>
<dbReference type="PROSITE" id="PS50893">
    <property type="entry name" value="ABC_TRANSPORTER_2"/>
    <property type="match status" value="1"/>
</dbReference>
<keyword evidence="9" id="KW-1185">Reference proteome</keyword>
<evidence type="ECO:0000259" key="7">
    <source>
        <dbReference type="PROSITE" id="PS50893"/>
    </source>
</evidence>
<dbReference type="SMART" id="SM00382">
    <property type="entry name" value="AAA"/>
    <property type="match status" value="2"/>
</dbReference>
<proteinExistence type="inferred from homology"/>
<keyword evidence="6 8" id="KW-0067">ATP-binding</keyword>
<dbReference type="EMBL" id="JAUSVK010000001">
    <property type="protein sequence ID" value="MDQ0391344.1"/>
    <property type="molecule type" value="Genomic_DNA"/>
</dbReference>
<evidence type="ECO:0000256" key="2">
    <source>
        <dbReference type="ARBA" id="ARBA00022448"/>
    </source>
</evidence>
<dbReference type="PROSITE" id="PS00211">
    <property type="entry name" value="ABC_TRANSPORTER_1"/>
    <property type="match status" value="1"/>
</dbReference>
<keyword evidence="2" id="KW-0813">Transport</keyword>
<dbReference type="InterPro" id="IPR003439">
    <property type="entry name" value="ABC_transporter-like_ATP-bd"/>
</dbReference>
<accession>A0ABU0F9Q1</accession>
<dbReference type="InterPro" id="IPR050107">
    <property type="entry name" value="ABC_carbohydrate_import_ATPase"/>
</dbReference>
<comment type="similarity">
    <text evidence="1">Belongs to the ABC transporter superfamily.</text>
</comment>
<evidence type="ECO:0000256" key="1">
    <source>
        <dbReference type="ARBA" id="ARBA00005417"/>
    </source>
</evidence>
<dbReference type="InterPro" id="IPR003593">
    <property type="entry name" value="AAA+_ATPase"/>
</dbReference>
<dbReference type="GO" id="GO:0005524">
    <property type="term" value="F:ATP binding"/>
    <property type="evidence" value="ECO:0007669"/>
    <property type="project" value="UniProtKB-KW"/>
</dbReference>
<organism evidence="8 9">
    <name type="scientific">Labrys monachus</name>
    <dbReference type="NCBI Taxonomy" id="217067"/>
    <lineage>
        <taxon>Bacteria</taxon>
        <taxon>Pseudomonadati</taxon>
        <taxon>Pseudomonadota</taxon>
        <taxon>Alphaproteobacteria</taxon>
        <taxon>Hyphomicrobiales</taxon>
        <taxon>Xanthobacteraceae</taxon>
        <taxon>Labrys</taxon>
    </lineage>
</organism>
<reference evidence="8 9" key="1">
    <citation type="submission" date="2023-07" db="EMBL/GenBank/DDBJ databases">
        <title>Genomic Encyclopedia of Type Strains, Phase IV (KMG-IV): sequencing the most valuable type-strain genomes for metagenomic binning, comparative biology and taxonomic classification.</title>
        <authorList>
            <person name="Goeker M."/>
        </authorList>
    </citation>
    <scope>NUCLEOTIDE SEQUENCE [LARGE SCALE GENOMIC DNA]</scope>
    <source>
        <strain evidence="8 9">DSM 5896</strain>
    </source>
</reference>
<comment type="caution">
    <text evidence="8">The sequence shown here is derived from an EMBL/GenBank/DDBJ whole genome shotgun (WGS) entry which is preliminary data.</text>
</comment>
<dbReference type="CDD" id="cd03215">
    <property type="entry name" value="ABC_Carb_Monos_II"/>
    <property type="match status" value="1"/>
</dbReference>
<name>A0ABU0F9Q1_9HYPH</name>
<evidence type="ECO:0000256" key="4">
    <source>
        <dbReference type="ARBA" id="ARBA00022737"/>
    </source>
</evidence>
<sequence length="546" mass="59298">MTLHSQALARPFAPAENRAVLFEAEGLTKSFGRTVVLDGVSFEVPANKVVTFVGENGAGKSTLFNILSGLVKADSGSMQLNGRPYSVRSYGEAVASGVSRVFQEQSLVANVPVYENLLLGQEHRFARAGQFLDRKAMIAAAEGIIEEAGIDVDVRKRTSDYDFSKRQSIEIARACLATTHLGGAKTPFILLDEPTSALDRRDEEAFFRLVARVKQRGSLLFVSHRLTEVLDLSDVIYVLKDGRLVARLDPQSANEQMLHALMVGRERAADYYHENRQRRIETSSSVIEARGLSLPGLFEDVSLSVRPGEVVGIGGLLDSGKSAVGKAIAGVTPPASGTVSLKGGKPVTPRISRFVRQGLGYVPAERLAEGMIAAFSVAWNISLASGADLFSNRLGIWRRQKEVAVAARYAAELSIKSATPNLRSARLSGGNQQKVVLARWLVRKPDVLVLDNPTRGVDAGAKEEIYRLIRELTASGVGILLITDELLELIGLSNRVLIMQRGRIVTEIAAPVDAKPSERELVAWMLPKGGEKPARQTQQQTLEIVQ</sequence>
<dbReference type="Proteomes" id="UP001237448">
    <property type="component" value="Unassembled WGS sequence"/>
</dbReference>
<evidence type="ECO:0000313" key="9">
    <source>
        <dbReference type="Proteomes" id="UP001237448"/>
    </source>
</evidence>
<dbReference type="RefSeq" id="WP_307423508.1">
    <property type="nucleotide sequence ID" value="NZ_JAUSVK010000001.1"/>
</dbReference>
<feature type="domain" description="ABC transporter" evidence="7">
    <location>
        <begin position="22"/>
        <end position="526"/>
    </location>
</feature>
<dbReference type="InterPro" id="IPR017871">
    <property type="entry name" value="ABC_transporter-like_CS"/>
</dbReference>
<dbReference type="InterPro" id="IPR027417">
    <property type="entry name" value="P-loop_NTPase"/>
</dbReference>
<evidence type="ECO:0000256" key="6">
    <source>
        <dbReference type="ARBA" id="ARBA00022840"/>
    </source>
</evidence>
<dbReference type="PANTHER" id="PTHR43790">
    <property type="entry name" value="CARBOHYDRATE TRANSPORT ATP-BINDING PROTEIN MG119-RELATED"/>
    <property type="match status" value="1"/>
</dbReference>
<keyword evidence="3" id="KW-0762">Sugar transport</keyword>
<dbReference type="SUPFAM" id="SSF52540">
    <property type="entry name" value="P-loop containing nucleoside triphosphate hydrolases"/>
    <property type="match status" value="2"/>
</dbReference>
<dbReference type="Pfam" id="PF00005">
    <property type="entry name" value="ABC_tran"/>
    <property type="match status" value="2"/>
</dbReference>
<evidence type="ECO:0000256" key="5">
    <source>
        <dbReference type="ARBA" id="ARBA00022741"/>
    </source>
</evidence>
<gene>
    <name evidence="8" type="ORF">J3R73_001136</name>
</gene>
<evidence type="ECO:0000256" key="3">
    <source>
        <dbReference type="ARBA" id="ARBA00022597"/>
    </source>
</evidence>